<evidence type="ECO:0000256" key="2">
    <source>
        <dbReference type="ARBA" id="ARBA00023015"/>
    </source>
</evidence>
<dbReference type="PROSITE" id="PS50931">
    <property type="entry name" value="HTH_LYSR"/>
    <property type="match status" value="1"/>
</dbReference>
<dbReference type="InterPro" id="IPR050389">
    <property type="entry name" value="LysR-type_TF"/>
</dbReference>
<gene>
    <name evidence="6" type="ORF">K529_021905</name>
</gene>
<dbReference type="CDD" id="cd08460">
    <property type="entry name" value="PBP2_DntR_like_1"/>
    <property type="match status" value="1"/>
</dbReference>
<dbReference type="GO" id="GO:0003677">
    <property type="term" value="F:DNA binding"/>
    <property type="evidence" value="ECO:0007669"/>
    <property type="project" value="UniProtKB-KW"/>
</dbReference>
<dbReference type="InterPro" id="IPR000847">
    <property type="entry name" value="LysR_HTH_N"/>
</dbReference>
<keyword evidence="3" id="KW-0238">DNA-binding</keyword>
<dbReference type="Pfam" id="PF03466">
    <property type="entry name" value="LysR_substrate"/>
    <property type="match status" value="1"/>
</dbReference>
<keyword evidence="2" id="KW-0805">Transcription regulation</keyword>
<dbReference type="OrthoDB" id="9815174at2"/>
<dbReference type="Gene3D" id="1.10.10.10">
    <property type="entry name" value="Winged helix-like DNA-binding domain superfamily/Winged helix DNA-binding domain"/>
    <property type="match status" value="1"/>
</dbReference>
<evidence type="ECO:0000256" key="3">
    <source>
        <dbReference type="ARBA" id="ARBA00023125"/>
    </source>
</evidence>
<dbReference type="Gene3D" id="3.40.190.10">
    <property type="entry name" value="Periplasmic binding protein-like II"/>
    <property type="match status" value="2"/>
</dbReference>
<keyword evidence="4" id="KW-0804">Transcription</keyword>
<comment type="similarity">
    <text evidence="1">Belongs to the LysR transcriptional regulatory family.</text>
</comment>
<dbReference type="RefSeq" id="WP_005669349.1">
    <property type="nucleotide sequence ID" value="NZ_CP015232.1"/>
</dbReference>
<feature type="domain" description="HTH lysR-type" evidence="5">
    <location>
        <begin position="7"/>
        <end position="64"/>
    </location>
</feature>
<geneLocation type="plasmid" evidence="6 7">
    <name>unnamed2</name>
</geneLocation>
<dbReference type="InterPro" id="IPR036388">
    <property type="entry name" value="WH-like_DNA-bd_sf"/>
</dbReference>
<evidence type="ECO:0000256" key="4">
    <source>
        <dbReference type="ARBA" id="ARBA00023163"/>
    </source>
</evidence>
<dbReference type="InterPro" id="IPR005119">
    <property type="entry name" value="LysR_subst-bd"/>
</dbReference>
<proteinExistence type="inferred from homology"/>
<evidence type="ECO:0000259" key="5">
    <source>
        <dbReference type="PROSITE" id="PS50931"/>
    </source>
</evidence>
<dbReference type="SUPFAM" id="SSF53850">
    <property type="entry name" value="Periplasmic binding protein-like II"/>
    <property type="match status" value="1"/>
</dbReference>
<dbReference type="GO" id="GO:0003700">
    <property type="term" value="F:DNA-binding transcription factor activity"/>
    <property type="evidence" value="ECO:0007669"/>
    <property type="project" value="InterPro"/>
</dbReference>
<dbReference type="EMBL" id="CP015232">
    <property type="protein sequence ID" value="ANP43413.1"/>
    <property type="molecule type" value="Genomic_DNA"/>
</dbReference>
<dbReference type="SUPFAM" id="SSF46785">
    <property type="entry name" value="Winged helix' DNA-binding domain"/>
    <property type="match status" value="1"/>
</dbReference>
<protein>
    <submittedName>
        <fullName evidence="6">LysR family transcriptional regulator</fullName>
    </submittedName>
</protein>
<dbReference type="PANTHER" id="PTHR30118">
    <property type="entry name" value="HTH-TYPE TRANSCRIPTIONAL REGULATOR LEUO-RELATED"/>
    <property type="match status" value="1"/>
</dbReference>
<name>A0A1B1AA22_9RHOB</name>
<dbReference type="KEGG" id="rmb:K529_021905"/>
<accession>A0A1B1AA22</accession>
<dbReference type="InterPro" id="IPR036390">
    <property type="entry name" value="WH_DNA-bd_sf"/>
</dbReference>
<evidence type="ECO:0000313" key="7">
    <source>
        <dbReference type="Proteomes" id="UP000013243"/>
    </source>
</evidence>
<dbReference type="Proteomes" id="UP000013243">
    <property type="component" value="Plasmid unnamed2"/>
</dbReference>
<organism evidence="6 7">
    <name type="scientific">Tritonibacter mobilis F1926</name>
    <dbReference type="NCBI Taxonomy" id="1265309"/>
    <lineage>
        <taxon>Bacteria</taxon>
        <taxon>Pseudomonadati</taxon>
        <taxon>Pseudomonadota</taxon>
        <taxon>Alphaproteobacteria</taxon>
        <taxon>Rhodobacterales</taxon>
        <taxon>Paracoccaceae</taxon>
        <taxon>Tritonibacter</taxon>
    </lineage>
</organism>
<dbReference type="PANTHER" id="PTHR30118:SF15">
    <property type="entry name" value="TRANSCRIPTIONAL REGULATORY PROTEIN"/>
    <property type="match status" value="1"/>
</dbReference>
<keyword evidence="6" id="KW-0614">Plasmid</keyword>
<reference evidence="6 7" key="1">
    <citation type="journal article" date="2016" name="ISME J.">
        <title>Global occurrence and heterogeneity of the Roseobacter-clade species Ruegeria mobilis.</title>
        <authorList>
            <person name="Sonnenschein E."/>
            <person name="Gram L."/>
        </authorList>
    </citation>
    <scope>NUCLEOTIDE SEQUENCE [LARGE SCALE GENOMIC DNA]</scope>
    <source>
        <strain evidence="6 7">F1926</strain>
        <plasmid evidence="6 7">unnamed2</plasmid>
    </source>
</reference>
<dbReference type="Pfam" id="PF00126">
    <property type="entry name" value="HTH_1"/>
    <property type="match status" value="1"/>
</dbReference>
<dbReference type="GeneID" id="28252550"/>
<evidence type="ECO:0000313" key="6">
    <source>
        <dbReference type="EMBL" id="ANP43413.1"/>
    </source>
</evidence>
<evidence type="ECO:0000256" key="1">
    <source>
        <dbReference type="ARBA" id="ARBA00009437"/>
    </source>
</evidence>
<sequence>MPLPSRPDFNLLVTLDALLKEGSVLGAANRLQLSPSAMSRALARLRDTTGDPLLVRTGRKLVPTPRALELREVTAQLVEEIEAALSPMHDVDLQTVSQIFTLRSSDGFAETFGPALITQLAADAPGVRLRFVQKEADNNRPLRDGNVDLETGVISAKTDPNFQSQALMKDHFVYAMRAAHPLAARALTTAQYAECEHVDVARHTNADNQRRGPIHKALSDLGHSSSAKVVVGGFAAALSLARCTDLVATVPALHTRNLRRDMVCGALPFAVPGITVSMLWHPRFDADPLHRWMRLTLRDICAQAKLTESDLDQT</sequence>
<dbReference type="AlphaFoldDB" id="A0A1B1AA22"/>